<evidence type="ECO:0000256" key="1">
    <source>
        <dbReference type="SAM" id="Phobius"/>
    </source>
</evidence>
<dbReference type="Proteomes" id="UP000517916">
    <property type="component" value="Unassembled WGS sequence"/>
</dbReference>
<feature type="transmembrane region" description="Helical" evidence="1">
    <location>
        <begin position="46"/>
        <end position="69"/>
    </location>
</feature>
<organism evidence="2 3">
    <name type="scientific">Kutzneria viridogrisea</name>
    <dbReference type="NCBI Taxonomy" id="47990"/>
    <lineage>
        <taxon>Bacteria</taxon>
        <taxon>Bacillati</taxon>
        <taxon>Actinomycetota</taxon>
        <taxon>Actinomycetes</taxon>
        <taxon>Pseudonocardiales</taxon>
        <taxon>Pseudonocardiaceae</taxon>
        <taxon>Kutzneria</taxon>
    </lineage>
</organism>
<gene>
    <name evidence="2" type="ORF">BC739_006354</name>
</gene>
<name>A0ABR6BR63_9PSEU</name>
<protein>
    <submittedName>
        <fullName evidence="2">Uncharacterized protein</fullName>
    </submittedName>
</protein>
<reference evidence="2 3" key="1">
    <citation type="submission" date="2020-08" db="EMBL/GenBank/DDBJ databases">
        <title>Genomic Encyclopedia of Archaeal and Bacterial Type Strains, Phase II (KMG-II): from individual species to whole genera.</title>
        <authorList>
            <person name="Goeker M."/>
        </authorList>
    </citation>
    <scope>NUCLEOTIDE SEQUENCE [LARGE SCALE GENOMIC DNA]</scope>
    <source>
        <strain evidence="2 3">DSM 43850</strain>
    </source>
</reference>
<proteinExistence type="predicted"/>
<dbReference type="EMBL" id="JACJID010000005">
    <property type="protein sequence ID" value="MBA8929136.1"/>
    <property type="molecule type" value="Genomic_DNA"/>
</dbReference>
<keyword evidence="1" id="KW-1133">Transmembrane helix</keyword>
<accession>A0ABR6BR63</accession>
<evidence type="ECO:0000313" key="2">
    <source>
        <dbReference type="EMBL" id="MBA8929136.1"/>
    </source>
</evidence>
<sequence length="300" mass="31317">MRLVDRHDEELLAALRAELDAPAPPVRTQLDEVLRRGRRRVRARRLVAAAGVVTVVAGVGLGSAVLRGWQGPGEAPVASPPTTVVASTGNLPSGWGPAPVTASPASPEPGAKVTCGHWVTMPDNSRAPELDGALLAKVLTETVQRVAPSAKVALTNTDWSSSLKRSDGLLGTVWIDITDSGGPGSLLTEVRAYAGAPAEAADAEAFVYGGCTTPLRKTLSNGTVLQLYGVNSDDPGHPSQALRVYTANRHLYVLVAEGFGSVNWTKDTGQLAVPKGVGRRSVPLTQQQLTQVGDYLATLG</sequence>
<keyword evidence="1" id="KW-0812">Transmembrane</keyword>
<dbReference type="RefSeq" id="WP_025353768.1">
    <property type="nucleotide sequence ID" value="NZ_BAAABQ010000022.1"/>
</dbReference>
<evidence type="ECO:0000313" key="3">
    <source>
        <dbReference type="Proteomes" id="UP000517916"/>
    </source>
</evidence>
<keyword evidence="1" id="KW-0472">Membrane</keyword>
<comment type="caution">
    <text evidence="2">The sequence shown here is derived from an EMBL/GenBank/DDBJ whole genome shotgun (WGS) entry which is preliminary data.</text>
</comment>
<keyword evidence="3" id="KW-1185">Reference proteome</keyword>